<dbReference type="RefSeq" id="WP_004024067.1">
    <property type="nucleotide sequence ID" value="NZ_AJPR01000006.1"/>
</dbReference>
<dbReference type="PATRIC" id="fig|1110504.5.peg.310"/>
<evidence type="ECO:0000313" key="4">
    <source>
        <dbReference type="Proteomes" id="UP000003181"/>
    </source>
</evidence>
<dbReference type="EMBL" id="AJPR01000006">
    <property type="protein sequence ID" value="EIN15201.1"/>
    <property type="molecule type" value="Genomic_DNA"/>
</dbReference>
<accession>I5D692</accession>
<sequence length="66" mass="7422">MKKLNKFIAATSVISLVGATASISATCNPRKLVRVTKEKWDEYKKKKEEKKKAKEAEKNKEVIGAK</sequence>
<keyword evidence="2" id="KW-0732">Signal</keyword>
<feature type="region of interest" description="Disordered" evidence="1">
    <location>
        <begin position="45"/>
        <end position="66"/>
    </location>
</feature>
<gene>
    <name evidence="3" type="ORF">MAGb_3100</name>
</gene>
<feature type="signal peptide" evidence="2">
    <location>
        <begin position="1"/>
        <end position="21"/>
    </location>
</feature>
<protein>
    <recommendedName>
        <fullName evidence="5">Lipoprotein</fullName>
    </recommendedName>
</protein>
<proteinExistence type="predicted"/>
<comment type="caution">
    <text evidence="3">The sequence shown here is derived from an EMBL/GenBank/DDBJ whole genome shotgun (WGS) entry which is preliminary data.</text>
</comment>
<evidence type="ECO:0008006" key="5">
    <source>
        <dbReference type="Google" id="ProtNLM"/>
    </source>
</evidence>
<name>I5D692_MYCAA</name>
<dbReference type="AlphaFoldDB" id="I5D692"/>
<organism evidence="3 4">
    <name type="scientific">Mycoplasmopsis agalactiae 14628</name>
    <dbReference type="NCBI Taxonomy" id="1110504"/>
    <lineage>
        <taxon>Bacteria</taxon>
        <taxon>Bacillati</taxon>
        <taxon>Mycoplasmatota</taxon>
        <taxon>Mycoplasmoidales</taxon>
        <taxon>Metamycoplasmataceae</taxon>
        <taxon>Mycoplasmopsis</taxon>
    </lineage>
</organism>
<feature type="chain" id="PRO_5003701645" description="Lipoprotein" evidence="2">
    <location>
        <begin position="22"/>
        <end position="66"/>
    </location>
</feature>
<dbReference type="Proteomes" id="UP000003181">
    <property type="component" value="Unassembled WGS sequence"/>
</dbReference>
<reference evidence="3 4" key="1">
    <citation type="journal article" date="2012" name="Appl. Environ. Microbiol.">
        <title>Emergence of Atypical Mycoplasma agalactiae Strains Harboring a New Prophage and Associated with an Alpine Wild Ungulate Mortality Episode.</title>
        <authorList>
            <person name="Tardy F."/>
            <person name="Baranowski E."/>
            <person name="Nouvel L.X."/>
            <person name="Mick V."/>
            <person name="Manso-Silvan L."/>
            <person name="Thiaucourt F."/>
            <person name="Thebault P."/>
            <person name="Breton M."/>
            <person name="Sirand-Pugnet P."/>
            <person name="Blanchard A."/>
            <person name="Garnier A."/>
            <person name="Gibert P."/>
            <person name="Game Y."/>
            <person name="Poumarat F."/>
            <person name="Citti C."/>
        </authorList>
    </citation>
    <scope>NUCLEOTIDE SEQUENCE [LARGE SCALE GENOMIC DNA]</scope>
    <source>
        <strain evidence="3 4">14628</strain>
    </source>
</reference>
<evidence type="ECO:0000256" key="2">
    <source>
        <dbReference type="SAM" id="SignalP"/>
    </source>
</evidence>
<evidence type="ECO:0000256" key="1">
    <source>
        <dbReference type="SAM" id="MobiDB-lite"/>
    </source>
</evidence>
<dbReference type="STRING" id="1110504.MAGb_3100"/>
<evidence type="ECO:0000313" key="3">
    <source>
        <dbReference type="EMBL" id="EIN15201.1"/>
    </source>
</evidence>